<dbReference type="OrthoDB" id="9763993at2"/>
<dbReference type="InterPro" id="IPR006638">
    <property type="entry name" value="Elp3/MiaA/NifB-like_rSAM"/>
</dbReference>
<keyword evidence="5" id="KW-0411">Iron-sulfur</keyword>
<dbReference type="Pfam" id="PF13186">
    <property type="entry name" value="SPASM"/>
    <property type="match status" value="1"/>
</dbReference>
<dbReference type="PANTHER" id="PTHR11228">
    <property type="entry name" value="RADICAL SAM DOMAIN PROTEIN"/>
    <property type="match status" value="1"/>
</dbReference>
<evidence type="ECO:0000256" key="5">
    <source>
        <dbReference type="ARBA" id="ARBA00023014"/>
    </source>
</evidence>
<evidence type="ECO:0000256" key="4">
    <source>
        <dbReference type="ARBA" id="ARBA00023004"/>
    </source>
</evidence>
<dbReference type="CDD" id="cd01335">
    <property type="entry name" value="Radical_SAM"/>
    <property type="match status" value="1"/>
</dbReference>
<keyword evidence="4" id="KW-0408">Iron</keyword>
<dbReference type="GO" id="GO:0046872">
    <property type="term" value="F:metal ion binding"/>
    <property type="evidence" value="ECO:0007669"/>
    <property type="project" value="UniProtKB-KW"/>
</dbReference>
<dbReference type="STRING" id="247490.KSU1_D0903"/>
<dbReference type="EMBL" id="BAFH01000004">
    <property type="protein sequence ID" value="GAB64212.1"/>
    <property type="molecule type" value="Genomic_DNA"/>
</dbReference>
<dbReference type="InterPro" id="IPR013785">
    <property type="entry name" value="Aldolase_TIM"/>
</dbReference>
<comment type="caution">
    <text evidence="7">The sequence shown here is derived from an EMBL/GenBank/DDBJ whole genome shotgun (WGS) entry which is preliminary data.</text>
</comment>
<reference evidence="7 8" key="1">
    <citation type="journal article" date="2012" name="FEBS Lett.">
        <title>Anammox organism KSU-1 expresses a NirK-type copper-containing nitrite reductase instead of a NirS-type with cytochrome cd1.</title>
        <authorList>
            <person name="Hira D."/>
            <person name="Toh H."/>
            <person name="Migita C.T."/>
            <person name="Okubo H."/>
            <person name="Nishiyama T."/>
            <person name="Hattori M."/>
            <person name="Furukawa K."/>
            <person name="Fujii T."/>
        </authorList>
    </citation>
    <scope>NUCLEOTIDE SEQUENCE [LARGE SCALE GENOMIC DNA]</scope>
</reference>
<dbReference type="Proteomes" id="UP000002985">
    <property type="component" value="Unassembled WGS sequence"/>
</dbReference>
<keyword evidence="3" id="KW-0479">Metal-binding</keyword>
<dbReference type="Gene3D" id="3.20.20.70">
    <property type="entry name" value="Aldolase class I"/>
    <property type="match status" value="1"/>
</dbReference>
<dbReference type="GO" id="GO:0003824">
    <property type="term" value="F:catalytic activity"/>
    <property type="evidence" value="ECO:0007669"/>
    <property type="project" value="InterPro"/>
</dbReference>
<organism evidence="7 8">
    <name type="scientific">Candidatus Jettenia caeni</name>
    <dbReference type="NCBI Taxonomy" id="247490"/>
    <lineage>
        <taxon>Bacteria</taxon>
        <taxon>Pseudomonadati</taxon>
        <taxon>Planctomycetota</taxon>
        <taxon>Candidatus Brocadiia</taxon>
        <taxon>Candidatus Brocadiales</taxon>
        <taxon>Candidatus Brocadiaceae</taxon>
        <taxon>Candidatus Jettenia</taxon>
    </lineage>
</organism>
<accession>I3IR67</accession>
<dbReference type="SUPFAM" id="SSF102114">
    <property type="entry name" value="Radical SAM enzymes"/>
    <property type="match status" value="1"/>
</dbReference>
<dbReference type="InterPro" id="IPR007197">
    <property type="entry name" value="rSAM"/>
</dbReference>
<dbReference type="SFLD" id="SFLDG01067">
    <property type="entry name" value="SPASM/twitch_domain_containing"/>
    <property type="match status" value="1"/>
</dbReference>
<comment type="cofactor">
    <cofactor evidence="1">
        <name>[4Fe-4S] cluster</name>
        <dbReference type="ChEBI" id="CHEBI:49883"/>
    </cofactor>
</comment>
<feature type="domain" description="Radical SAM core" evidence="6">
    <location>
        <begin position="41"/>
        <end position="260"/>
    </location>
</feature>
<evidence type="ECO:0000256" key="1">
    <source>
        <dbReference type="ARBA" id="ARBA00001966"/>
    </source>
</evidence>
<dbReference type="SFLD" id="SFLDS00029">
    <property type="entry name" value="Radical_SAM"/>
    <property type="match status" value="1"/>
</dbReference>
<dbReference type="SFLD" id="SFLDG01386">
    <property type="entry name" value="main_SPASM_domain-containing"/>
    <property type="match status" value="1"/>
</dbReference>
<dbReference type="InterPro" id="IPR023885">
    <property type="entry name" value="4Fe4S-binding_SPASM_dom"/>
</dbReference>
<dbReference type="GO" id="GO:0051536">
    <property type="term" value="F:iron-sulfur cluster binding"/>
    <property type="evidence" value="ECO:0007669"/>
    <property type="project" value="UniProtKB-KW"/>
</dbReference>
<name>I3IR67_9BACT</name>
<evidence type="ECO:0000256" key="3">
    <source>
        <dbReference type="ARBA" id="ARBA00022723"/>
    </source>
</evidence>
<dbReference type="InterPro" id="IPR058240">
    <property type="entry name" value="rSAM_sf"/>
</dbReference>
<dbReference type="InterPro" id="IPR050377">
    <property type="entry name" value="Radical_SAM_PqqE_MftC-like"/>
</dbReference>
<dbReference type="AlphaFoldDB" id="I3IR67"/>
<evidence type="ECO:0000313" key="7">
    <source>
        <dbReference type="EMBL" id="GAB64212.1"/>
    </source>
</evidence>
<proteinExistence type="predicted"/>
<dbReference type="PANTHER" id="PTHR11228:SF7">
    <property type="entry name" value="PQQA PEPTIDE CYCLASE"/>
    <property type="match status" value="1"/>
</dbReference>
<protein>
    <submittedName>
        <fullName evidence="7">Putative oxidoreductase</fullName>
    </submittedName>
</protein>
<gene>
    <name evidence="7" type="ORF">KSU1_D0903</name>
</gene>
<dbReference type="eggNOG" id="COG0535">
    <property type="taxonomic scope" value="Bacteria"/>
</dbReference>
<sequence length="369" mass="42485">MIRNFKMYMRRSMINLRYAVNPRKHILILRLITTFLGIMLLKRRPLRYVDFAIDYHCNLKCDHCFKTSLEKDEARRGTKRLAIEDYKRIANDCMALGVVNFSFQGGELFLCKDWEKIIEACKPWKNVISVTTNGTMLTEENLDRLKKVGVDILTVSLDSGIPEEHDRFRGVKGTYGKVIQGIESALKRGFNITIGTTVYHENLKTEGIQKIIEMAVEKKFILNLILAVPAGKWQENYDVLITDEDVNYIRELTAGSPYIRTDFEANFVRWGCGAMKEIIYLTPYGDVLPCPFMHISFGNALDESIAVIRSRALKNRYLKDYHSKCLVAEDREFIDRYLSKTFAHEDLPIHSELVFNKVASQSDVVVGQS</sequence>
<keyword evidence="8" id="KW-1185">Reference proteome</keyword>
<dbReference type="SMART" id="SM00729">
    <property type="entry name" value="Elp3"/>
    <property type="match status" value="1"/>
</dbReference>
<dbReference type="Pfam" id="PF04055">
    <property type="entry name" value="Radical_SAM"/>
    <property type="match status" value="1"/>
</dbReference>
<keyword evidence="2" id="KW-0949">S-adenosyl-L-methionine</keyword>
<evidence type="ECO:0000259" key="6">
    <source>
        <dbReference type="PROSITE" id="PS51918"/>
    </source>
</evidence>
<dbReference type="PROSITE" id="PS51918">
    <property type="entry name" value="RADICAL_SAM"/>
    <property type="match status" value="1"/>
</dbReference>
<evidence type="ECO:0000256" key="2">
    <source>
        <dbReference type="ARBA" id="ARBA00022691"/>
    </source>
</evidence>
<evidence type="ECO:0000313" key="8">
    <source>
        <dbReference type="Proteomes" id="UP000002985"/>
    </source>
</evidence>